<dbReference type="OrthoDB" id="184745at2"/>
<evidence type="ECO:0000313" key="2">
    <source>
        <dbReference type="EMBL" id="ACB76168.1"/>
    </source>
</evidence>
<dbReference type="SUPFAM" id="SSF51726">
    <property type="entry name" value="UROD/MetE-like"/>
    <property type="match status" value="1"/>
</dbReference>
<dbReference type="GO" id="GO:0004853">
    <property type="term" value="F:uroporphyrinogen decarboxylase activity"/>
    <property type="evidence" value="ECO:0007669"/>
    <property type="project" value="InterPro"/>
</dbReference>
<sequence length="354" mass="38614">MNVPAPDRPAPRTEVEATLRCERPRPVPLFLPAIYEHKAAFIGSTPTAISRDGDLLTRAMLAEYAAIQPDALVVGVDVYNVEAEAVGSIVTFYEGKDTSIPGIKPEHHIVEVGMDLSAARLPNPARDGRMPVNLAAARAVRKELGDDFWLRGAVSGPFSLAISLVGAESLFIACIEQPEWVRSCLDYASRIIREFAKGYIDAGVELIMFDSQASPELLSPSMYEEFVLPVTQEFVAWAKTQGVRDLPLIIGGNTTKIVDMLVQTGANNLLCDFTADFEEWSGAVRSAGRAFRRNISPRLLEKAPAEEIYEVARREVERGRDIPGFIMGTAVVPFGTPTPSIRAVKQACLDAARS</sequence>
<protein>
    <submittedName>
        <fullName evidence="2">Uroporphyrinogen decarboxylase (URO-D)</fullName>
    </submittedName>
</protein>
<dbReference type="RefSeq" id="WP_012375703.1">
    <property type="nucleotide sequence ID" value="NC_010571.1"/>
</dbReference>
<keyword evidence="3" id="KW-1185">Reference proteome</keyword>
<proteinExistence type="predicted"/>
<accession>B1ZXB6</accession>
<dbReference type="InterPro" id="IPR038071">
    <property type="entry name" value="UROD/MetE-like_sf"/>
</dbReference>
<dbReference type="Gene3D" id="3.20.20.210">
    <property type="match status" value="1"/>
</dbReference>
<dbReference type="GO" id="GO:0006779">
    <property type="term" value="P:porphyrin-containing compound biosynthetic process"/>
    <property type="evidence" value="ECO:0007669"/>
    <property type="project" value="InterPro"/>
</dbReference>
<evidence type="ECO:0000313" key="3">
    <source>
        <dbReference type="Proteomes" id="UP000007013"/>
    </source>
</evidence>
<dbReference type="KEGG" id="ote:Oter_2887"/>
<dbReference type="InterPro" id="IPR052024">
    <property type="entry name" value="Methanogen_methyltrans"/>
</dbReference>
<feature type="domain" description="Uroporphyrinogen decarboxylase (URO-D)" evidence="1">
    <location>
        <begin position="13"/>
        <end position="347"/>
    </location>
</feature>
<dbReference type="Pfam" id="PF01208">
    <property type="entry name" value="URO-D"/>
    <property type="match status" value="1"/>
</dbReference>
<dbReference type="AlphaFoldDB" id="B1ZXB6"/>
<name>B1ZXB6_OPITP</name>
<dbReference type="Proteomes" id="UP000007013">
    <property type="component" value="Chromosome"/>
</dbReference>
<dbReference type="STRING" id="452637.Oter_2887"/>
<organism evidence="2 3">
    <name type="scientific">Opitutus terrae (strain DSM 11246 / JCM 15787 / PB90-1)</name>
    <dbReference type="NCBI Taxonomy" id="452637"/>
    <lineage>
        <taxon>Bacteria</taxon>
        <taxon>Pseudomonadati</taxon>
        <taxon>Verrucomicrobiota</taxon>
        <taxon>Opitutia</taxon>
        <taxon>Opitutales</taxon>
        <taxon>Opitutaceae</taxon>
        <taxon>Opitutus</taxon>
    </lineage>
</organism>
<dbReference type="PANTHER" id="PTHR47099">
    <property type="entry name" value="METHYLCOBAMIDE:COM METHYLTRANSFERASE MTBA"/>
    <property type="match status" value="1"/>
</dbReference>
<dbReference type="EMBL" id="CP001032">
    <property type="protein sequence ID" value="ACB76168.1"/>
    <property type="molecule type" value="Genomic_DNA"/>
</dbReference>
<dbReference type="InterPro" id="IPR000257">
    <property type="entry name" value="Uroporphyrinogen_deCOase"/>
</dbReference>
<dbReference type="HOGENOM" id="CLU_782649_0_0_0"/>
<gene>
    <name evidence="2" type="ordered locus">Oter_2887</name>
</gene>
<dbReference type="PANTHER" id="PTHR47099:SF1">
    <property type="entry name" value="METHYLCOBAMIDE:COM METHYLTRANSFERASE MTBA"/>
    <property type="match status" value="1"/>
</dbReference>
<evidence type="ECO:0000259" key="1">
    <source>
        <dbReference type="Pfam" id="PF01208"/>
    </source>
</evidence>
<dbReference type="eggNOG" id="COG0407">
    <property type="taxonomic scope" value="Bacteria"/>
</dbReference>
<reference evidence="2 3" key="1">
    <citation type="journal article" date="2011" name="J. Bacteriol.">
        <title>Genome sequence of the verrucomicrobium Opitutus terrae PB90-1, an abundant inhabitant of rice paddy soil ecosystems.</title>
        <authorList>
            <person name="van Passel M.W."/>
            <person name="Kant R."/>
            <person name="Palva A."/>
            <person name="Copeland A."/>
            <person name="Lucas S."/>
            <person name="Lapidus A."/>
            <person name="Glavina del Rio T."/>
            <person name="Pitluck S."/>
            <person name="Goltsman E."/>
            <person name="Clum A."/>
            <person name="Sun H."/>
            <person name="Schmutz J."/>
            <person name="Larimer F.W."/>
            <person name="Land M.L."/>
            <person name="Hauser L."/>
            <person name="Kyrpides N."/>
            <person name="Mikhailova N."/>
            <person name="Richardson P.P."/>
            <person name="Janssen P.H."/>
            <person name="de Vos W.M."/>
            <person name="Smidt H."/>
        </authorList>
    </citation>
    <scope>NUCLEOTIDE SEQUENCE [LARGE SCALE GENOMIC DNA]</scope>
    <source>
        <strain evidence="3">DSM 11246 / JCM 15787 / PB90-1</strain>
    </source>
</reference>